<dbReference type="AlphaFoldDB" id="A0A7J7NVG4"/>
<gene>
    <name evidence="1" type="ORF">GIB67_035123</name>
</gene>
<evidence type="ECO:0000313" key="2">
    <source>
        <dbReference type="Proteomes" id="UP000541444"/>
    </source>
</evidence>
<accession>A0A7J7NVG4</accession>
<keyword evidence="2" id="KW-1185">Reference proteome</keyword>
<dbReference type="Proteomes" id="UP000541444">
    <property type="component" value="Unassembled WGS sequence"/>
</dbReference>
<organism evidence="1 2">
    <name type="scientific">Kingdonia uniflora</name>
    <dbReference type="NCBI Taxonomy" id="39325"/>
    <lineage>
        <taxon>Eukaryota</taxon>
        <taxon>Viridiplantae</taxon>
        <taxon>Streptophyta</taxon>
        <taxon>Embryophyta</taxon>
        <taxon>Tracheophyta</taxon>
        <taxon>Spermatophyta</taxon>
        <taxon>Magnoliopsida</taxon>
        <taxon>Ranunculales</taxon>
        <taxon>Circaeasteraceae</taxon>
        <taxon>Kingdonia</taxon>
    </lineage>
</organism>
<dbReference type="EMBL" id="JACGCM010000519">
    <property type="protein sequence ID" value="KAF6171166.1"/>
    <property type="molecule type" value="Genomic_DNA"/>
</dbReference>
<reference evidence="1 2" key="1">
    <citation type="journal article" date="2020" name="IScience">
        <title>Genome Sequencing of the Endangered Kingdonia uniflora (Circaeasteraceae, Ranunculales) Reveals Potential Mechanisms of Evolutionary Specialization.</title>
        <authorList>
            <person name="Sun Y."/>
            <person name="Deng T."/>
            <person name="Zhang A."/>
            <person name="Moore M.J."/>
            <person name="Landis J.B."/>
            <person name="Lin N."/>
            <person name="Zhang H."/>
            <person name="Zhang X."/>
            <person name="Huang J."/>
            <person name="Zhang X."/>
            <person name="Sun H."/>
            <person name="Wang H."/>
        </authorList>
    </citation>
    <scope>NUCLEOTIDE SEQUENCE [LARGE SCALE GENOMIC DNA]</scope>
    <source>
        <strain evidence="1">TB1705</strain>
        <tissue evidence="1">Leaf</tissue>
    </source>
</reference>
<sequence>MDDMRWTQVNENEEYDNNKKNFTGDYTEVDVTLKKWHTVSDEDNNERAFKIACQMSLLHAHLDELLPGVLLESFIQRPISQDEKN</sequence>
<evidence type="ECO:0000313" key="1">
    <source>
        <dbReference type="EMBL" id="KAF6171166.1"/>
    </source>
</evidence>
<protein>
    <submittedName>
        <fullName evidence="1">Uncharacterized protein</fullName>
    </submittedName>
</protein>
<proteinExistence type="predicted"/>
<name>A0A7J7NVG4_9MAGN</name>
<comment type="caution">
    <text evidence="1">The sequence shown here is derived from an EMBL/GenBank/DDBJ whole genome shotgun (WGS) entry which is preliminary data.</text>
</comment>